<accession>A0ABS8Y9M8</accession>
<name>A0ABS8Y9M8_DATST</name>
<evidence type="ECO:0000256" key="1">
    <source>
        <dbReference type="SAM" id="MobiDB-lite"/>
    </source>
</evidence>
<keyword evidence="3" id="KW-1185">Reference proteome</keyword>
<feature type="compositionally biased region" description="Basic and acidic residues" evidence="1">
    <location>
        <begin position="32"/>
        <end position="41"/>
    </location>
</feature>
<evidence type="ECO:0000313" key="3">
    <source>
        <dbReference type="Proteomes" id="UP000823775"/>
    </source>
</evidence>
<organism evidence="2 3">
    <name type="scientific">Datura stramonium</name>
    <name type="common">Jimsonweed</name>
    <name type="synonym">Common thornapple</name>
    <dbReference type="NCBI Taxonomy" id="4076"/>
    <lineage>
        <taxon>Eukaryota</taxon>
        <taxon>Viridiplantae</taxon>
        <taxon>Streptophyta</taxon>
        <taxon>Embryophyta</taxon>
        <taxon>Tracheophyta</taxon>
        <taxon>Spermatophyta</taxon>
        <taxon>Magnoliopsida</taxon>
        <taxon>eudicotyledons</taxon>
        <taxon>Gunneridae</taxon>
        <taxon>Pentapetalae</taxon>
        <taxon>asterids</taxon>
        <taxon>lamiids</taxon>
        <taxon>Solanales</taxon>
        <taxon>Solanaceae</taxon>
        <taxon>Solanoideae</taxon>
        <taxon>Datureae</taxon>
        <taxon>Datura</taxon>
    </lineage>
</organism>
<comment type="caution">
    <text evidence="2">The sequence shown here is derived from an EMBL/GenBank/DDBJ whole genome shotgun (WGS) entry which is preliminary data.</text>
</comment>
<dbReference type="Proteomes" id="UP000823775">
    <property type="component" value="Unassembled WGS sequence"/>
</dbReference>
<feature type="region of interest" description="Disordered" evidence="1">
    <location>
        <begin position="1"/>
        <end position="41"/>
    </location>
</feature>
<reference evidence="2 3" key="1">
    <citation type="journal article" date="2021" name="BMC Genomics">
        <title>Datura genome reveals duplications of psychoactive alkaloid biosynthetic genes and high mutation rate following tissue culture.</title>
        <authorList>
            <person name="Rajewski A."/>
            <person name="Carter-House D."/>
            <person name="Stajich J."/>
            <person name="Litt A."/>
        </authorList>
    </citation>
    <scope>NUCLEOTIDE SEQUENCE [LARGE SCALE GENOMIC DNA]</scope>
    <source>
        <strain evidence="2">AR-01</strain>
    </source>
</reference>
<feature type="non-terminal residue" evidence="2">
    <location>
        <position position="60"/>
    </location>
</feature>
<proteinExistence type="predicted"/>
<feature type="compositionally biased region" description="Basic and acidic residues" evidence="1">
    <location>
        <begin position="1"/>
        <end position="25"/>
    </location>
</feature>
<protein>
    <submittedName>
        <fullName evidence="2">Uncharacterized protein</fullName>
    </submittedName>
</protein>
<sequence length="60" mass="6972">MNEVEAKKEKRETRKGRAECGRDASKLLPGALDRRNKKEDEREARLFVCEGKENRANLIK</sequence>
<evidence type="ECO:0000313" key="2">
    <source>
        <dbReference type="EMBL" id="MCE5167077.1"/>
    </source>
</evidence>
<dbReference type="EMBL" id="JACEIK010047560">
    <property type="protein sequence ID" value="MCE5167077.1"/>
    <property type="molecule type" value="Genomic_DNA"/>
</dbReference>
<gene>
    <name evidence="2" type="ORF">HAX54_036112</name>
</gene>